<comment type="subcellular location">
    <subcellularLocation>
        <location evidence="1">Secreted</location>
        <location evidence="1">Cell wall</location>
    </subcellularLocation>
</comment>
<dbReference type="RefSeq" id="WP_185445752.1">
    <property type="nucleotide sequence ID" value="NZ_CP043661.1"/>
</dbReference>
<dbReference type="AlphaFoldDB" id="A0A7G6WSG0"/>
<dbReference type="EC" id="3.1.4.3" evidence="3"/>
<gene>
    <name evidence="10" type="ORF">F1D05_02175</name>
</gene>
<evidence type="ECO:0000256" key="4">
    <source>
        <dbReference type="ARBA" id="ARBA00022512"/>
    </source>
</evidence>
<protein>
    <recommendedName>
        <fullName evidence="3">phospholipase C</fullName>
        <ecNumber evidence="3">3.1.4.3</ecNumber>
    </recommendedName>
</protein>
<dbReference type="GO" id="GO:0034480">
    <property type="term" value="F:phosphatidylcholine phospholipase C activity"/>
    <property type="evidence" value="ECO:0007669"/>
    <property type="project" value="UniProtKB-EC"/>
</dbReference>
<keyword evidence="4" id="KW-0134">Cell wall</keyword>
<keyword evidence="5" id="KW-0378">Hydrolase</keyword>
<comment type="catalytic activity">
    <reaction evidence="7">
        <text>a 1,2-diacyl-sn-glycero-3-phosphocholine + H2O = phosphocholine + a 1,2-diacyl-sn-glycerol + H(+)</text>
        <dbReference type="Rhea" id="RHEA:10604"/>
        <dbReference type="ChEBI" id="CHEBI:15377"/>
        <dbReference type="ChEBI" id="CHEBI:15378"/>
        <dbReference type="ChEBI" id="CHEBI:17815"/>
        <dbReference type="ChEBI" id="CHEBI:57643"/>
        <dbReference type="ChEBI" id="CHEBI:295975"/>
        <dbReference type="EC" id="3.1.4.3"/>
    </reaction>
    <physiologicalReaction direction="left-to-right" evidence="7">
        <dbReference type="Rhea" id="RHEA:10605"/>
    </physiologicalReaction>
</comment>
<dbReference type="InterPro" id="IPR017767">
    <property type="entry name" value="PC-PLC"/>
</dbReference>
<keyword evidence="6" id="KW-0843">Virulence</keyword>
<organism evidence="10 11">
    <name type="scientific">Kribbella qitaiheensis</name>
    <dbReference type="NCBI Taxonomy" id="1544730"/>
    <lineage>
        <taxon>Bacteria</taxon>
        <taxon>Bacillati</taxon>
        <taxon>Actinomycetota</taxon>
        <taxon>Actinomycetes</taxon>
        <taxon>Propionibacteriales</taxon>
        <taxon>Kribbellaceae</taxon>
        <taxon>Kribbella</taxon>
    </lineage>
</organism>
<dbReference type="PANTHER" id="PTHR31956">
    <property type="entry name" value="NON-SPECIFIC PHOSPHOLIPASE C4-RELATED"/>
    <property type="match status" value="1"/>
</dbReference>
<dbReference type="InterPro" id="IPR007312">
    <property type="entry name" value="Phosphoesterase"/>
</dbReference>
<dbReference type="PANTHER" id="PTHR31956:SF1">
    <property type="entry name" value="NON-SPECIFIC PHOSPHOLIPASE C1"/>
    <property type="match status" value="1"/>
</dbReference>
<dbReference type="PROSITE" id="PS51318">
    <property type="entry name" value="TAT"/>
    <property type="match status" value="1"/>
</dbReference>
<dbReference type="InterPro" id="IPR006311">
    <property type="entry name" value="TAT_signal"/>
</dbReference>
<dbReference type="Pfam" id="PF05506">
    <property type="entry name" value="PLipase_C_C"/>
    <property type="match status" value="2"/>
</dbReference>
<feature type="domain" description="Bacterial phospholipase C C-terminal" evidence="9">
    <location>
        <begin position="593"/>
        <end position="675"/>
    </location>
</feature>
<dbReference type="Pfam" id="PF04185">
    <property type="entry name" value="Phosphoesterase"/>
    <property type="match status" value="1"/>
</dbReference>
<reference evidence="11" key="1">
    <citation type="submission" date="2019-09" db="EMBL/GenBank/DDBJ databases">
        <title>Antimicrobial potential of Antarctic Bacteria.</title>
        <authorList>
            <person name="Benaud N."/>
            <person name="Edwards R.J."/>
            <person name="Ferrari B.C."/>
        </authorList>
    </citation>
    <scope>NUCLEOTIDE SEQUENCE [LARGE SCALE GENOMIC DNA]</scope>
    <source>
        <strain evidence="11">SPB151</strain>
    </source>
</reference>
<dbReference type="GO" id="GO:0016042">
    <property type="term" value="P:lipid catabolic process"/>
    <property type="evidence" value="ECO:0007669"/>
    <property type="project" value="InterPro"/>
</dbReference>
<dbReference type="KEGG" id="kqi:F1D05_02175"/>
<name>A0A7G6WSG0_9ACTN</name>
<dbReference type="Gene3D" id="3.40.720.10">
    <property type="entry name" value="Alkaline Phosphatase, subunit A"/>
    <property type="match status" value="2"/>
</dbReference>
<dbReference type="InterPro" id="IPR008475">
    <property type="entry name" value="PLipase_C_C"/>
</dbReference>
<evidence type="ECO:0000313" key="10">
    <source>
        <dbReference type="EMBL" id="QNE16925.1"/>
    </source>
</evidence>
<keyword evidence="4" id="KW-0964">Secreted</keyword>
<dbReference type="CDD" id="cd16014">
    <property type="entry name" value="PLC"/>
    <property type="match status" value="1"/>
</dbReference>
<evidence type="ECO:0000256" key="8">
    <source>
        <dbReference type="SAM" id="MobiDB-lite"/>
    </source>
</evidence>
<evidence type="ECO:0000256" key="7">
    <source>
        <dbReference type="ARBA" id="ARBA00048421"/>
    </source>
</evidence>
<feature type="region of interest" description="Disordered" evidence="8">
    <location>
        <begin position="463"/>
        <end position="501"/>
    </location>
</feature>
<proteinExistence type="inferred from homology"/>
<evidence type="ECO:0000256" key="2">
    <source>
        <dbReference type="ARBA" id="ARBA00009717"/>
    </source>
</evidence>
<reference evidence="10 11" key="2">
    <citation type="journal article" date="2020" name="Microbiol. Resour. Announc.">
        <title>Antarctic desert soil bacteria exhibit high novel natural product potential, evaluated through long-read genome sequencing and comparative genomics.</title>
        <authorList>
            <person name="Benaud N."/>
            <person name="Edwards R.J."/>
            <person name="Amos T.G."/>
            <person name="D'Agostino P.M."/>
            <person name="Gutierrez-Chavez C."/>
            <person name="Montgomery K."/>
            <person name="Nicetic I."/>
            <person name="Ferrari B.C."/>
        </authorList>
    </citation>
    <scope>NUCLEOTIDE SEQUENCE [LARGE SCALE GENOMIC DNA]</scope>
    <source>
        <strain evidence="10 11">SPB151</strain>
    </source>
</reference>
<evidence type="ECO:0000256" key="1">
    <source>
        <dbReference type="ARBA" id="ARBA00004191"/>
    </source>
</evidence>
<evidence type="ECO:0000259" key="9">
    <source>
        <dbReference type="Pfam" id="PF05506"/>
    </source>
</evidence>
<comment type="similarity">
    <text evidence="2">Belongs to the bacterial phospholipase C family.</text>
</comment>
<dbReference type="Proteomes" id="UP000515563">
    <property type="component" value="Chromosome"/>
</dbReference>
<keyword evidence="11" id="KW-1185">Reference proteome</keyword>
<evidence type="ECO:0000256" key="6">
    <source>
        <dbReference type="ARBA" id="ARBA00023026"/>
    </source>
</evidence>
<accession>A0A7G6WSG0</accession>
<dbReference type="InterPro" id="IPR017850">
    <property type="entry name" value="Alkaline_phosphatase_core_sf"/>
</dbReference>
<dbReference type="EMBL" id="CP043661">
    <property type="protein sequence ID" value="QNE16925.1"/>
    <property type="molecule type" value="Genomic_DNA"/>
</dbReference>
<dbReference type="NCBIfam" id="TIGR03396">
    <property type="entry name" value="PC_PLC"/>
    <property type="match status" value="1"/>
</dbReference>
<evidence type="ECO:0000256" key="3">
    <source>
        <dbReference type="ARBA" id="ARBA00012018"/>
    </source>
</evidence>
<evidence type="ECO:0000256" key="5">
    <source>
        <dbReference type="ARBA" id="ARBA00022801"/>
    </source>
</evidence>
<sequence length="690" mass="73957">MTNVNRRRFLQLAGAAAAATALPGVIERAAAIAAATRTGTIADVEHVVVLMQENRSFDHYFGSLRGVRGFGDPHPVSLPSGKSVWHQAAANGTETLPFRPAKSNLGLTFIEDLNHDWNGTHKAWNGGRWDQWIPAKTTTTMAYLTRNDIPFHYALADAFTICDAYHCSMMSATDPNRYYMYTGWVGNDGSGGGPVIGNEEAGYGWKTFPEVLEQGGVSWKVYQDIGSGLNAAGGWGWDSDPFIGNYGDNSLLYFTKYRNAQPGNPLYDKARTGTNAKAGDGYFDKLKADVLGGNLPQVSWIAAPEAFTEHPNWPANYGAWYLSGVLDALTADPEVWSKTVLLLTYDENDGFYDHVVPPFPPASAAQGLSTASVAGEIYTGGAGSSYNTNLPYGLGPRVPMLAISPWSTGGWICSQTFDHTSIIQFIEKRFGVTNPNVSDWRRTVCGDLTSAFDFTGANSAKPTLPSTTAYKPPLPHSTSPSYHPVPPATGALPQQESGTRSARALPYDLAVDTKVVSGRMQFTFANRGTAGAGFHVTSATRSDGPWPYTVGGGKSLVDTWALPSGSTSRYQFSVHGPNGWVQERAGVIGRLGPEVTARHNPSTGYVDLTFINGGTTAVTFKGVDAYEPASAYTYTVQPGATRAVPNWGVAAGNRWYDITVTSNNDTAFVRRFAGHIETGAASTSDPAIGS</sequence>
<feature type="domain" description="Bacterial phospholipase C C-terminal" evidence="9">
    <location>
        <begin position="502"/>
        <end position="586"/>
    </location>
</feature>
<evidence type="ECO:0000313" key="11">
    <source>
        <dbReference type="Proteomes" id="UP000515563"/>
    </source>
</evidence>